<proteinExistence type="predicted"/>
<keyword evidence="2" id="KW-1185">Reference proteome</keyword>
<dbReference type="GeneID" id="40320106"/>
<dbReference type="OrthoDB" id="249364at2759"/>
<dbReference type="EMBL" id="MKKU01000444">
    <property type="protein sequence ID" value="RNF12155.1"/>
    <property type="molecule type" value="Genomic_DNA"/>
</dbReference>
<evidence type="ECO:0000313" key="1">
    <source>
        <dbReference type="EMBL" id="RNF12155.1"/>
    </source>
</evidence>
<reference evidence="1 2" key="1">
    <citation type="journal article" date="2018" name="BMC Genomics">
        <title>Genomic comparison of Trypanosoma conorhini and Trypanosoma rangeli to Trypanosoma cruzi strains of high and low virulence.</title>
        <authorList>
            <person name="Bradwell K.R."/>
            <person name="Koparde V.N."/>
            <person name="Matveyev A.V."/>
            <person name="Serrano M.G."/>
            <person name="Alves J.M."/>
            <person name="Parikh H."/>
            <person name="Huang B."/>
            <person name="Lee V."/>
            <person name="Espinosa-Alvarez O."/>
            <person name="Ortiz P.A."/>
            <person name="Costa-Martins A.G."/>
            <person name="Teixeira M.M."/>
            <person name="Buck G.A."/>
        </authorList>
    </citation>
    <scope>NUCLEOTIDE SEQUENCE [LARGE SCALE GENOMIC DNA]</scope>
    <source>
        <strain evidence="1 2">025E</strain>
    </source>
</reference>
<organism evidence="1 2">
    <name type="scientific">Trypanosoma conorhini</name>
    <dbReference type="NCBI Taxonomy" id="83891"/>
    <lineage>
        <taxon>Eukaryota</taxon>
        <taxon>Discoba</taxon>
        <taxon>Euglenozoa</taxon>
        <taxon>Kinetoplastea</taxon>
        <taxon>Metakinetoplastina</taxon>
        <taxon>Trypanosomatida</taxon>
        <taxon>Trypanosomatidae</taxon>
        <taxon>Trypanosoma</taxon>
    </lineage>
</organism>
<dbReference type="AlphaFoldDB" id="A0A3R7LDC1"/>
<gene>
    <name evidence="1" type="ORF">Tco025E_06495</name>
</gene>
<protein>
    <submittedName>
        <fullName evidence="1">Uncharacterized protein</fullName>
    </submittedName>
</protein>
<name>A0A3R7LDC1_9TRYP</name>
<evidence type="ECO:0000313" key="2">
    <source>
        <dbReference type="Proteomes" id="UP000284403"/>
    </source>
</evidence>
<dbReference type="RefSeq" id="XP_029226501.1">
    <property type="nucleotide sequence ID" value="XM_029373372.1"/>
</dbReference>
<sequence length="129" mass="14074">MECRLCCCAGEVGEVGRFKACGRCAVKVVPFCEEVVRQVGGVLAGRSWSVEVVTDEKDWIAALASAVRKDELSDEGRRAIMFALRCRKGDITTFTFMDRMSVLAAASAAISRLLTSPKRAKSLPVKRSQ</sequence>
<comment type="caution">
    <text evidence="1">The sequence shown here is derived from an EMBL/GenBank/DDBJ whole genome shotgun (WGS) entry which is preliminary data.</text>
</comment>
<dbReference type="Proteomes" id="UP000284403">
    <property type="component" value="Unassembled WGS sequence"/>
</dbReference>
<accession>A0A3R7LDC1</accession>